<name>A0A0E9Q6M4_ANGAN</name>
<accession>A0A0E9Q6M4</accession>
<dbReference type="EMBL" id="GBXM01096380">
    <property type="protein sequence ID" value="JAH12197.1"/>
    <property type="molecule type" value="Transcribed_RNA"/>
</dbReference>
<sequence>MFVFVYIHSRKELFKVAWIQNDVEAKS</sequence>
<protein>
    <submittedName>
        <fullName evidence="1">Uncharacterized protein</fullName>
    </submittedName>
</protein>
<evidence type="ECO:0000313" key="1">
    <source>
        <dbReference type="EMBL" id="JAH12197.1"/>
    </source>
</evidence>
<proteinExistence type="predicted"/>
<organism evidence="1">
    <name type="scientific">Anguilla anguilla</name>
    <name type="common">European freshwater eel</name>
    <name type="synonym">Muraena anguilla</name>
    <dbReference type="NCBI Taxonomy" id="7936"/>
    <lineage>
        <taxon>Eukaryota</taxon>
        <taxon>Metazoa</taxon>
        <taxon>Chordata</taxon>
        <taxon>Craniata</taxon>
        <taxon>Vertebrata</taxon>
        <taxon>Euteleostomi</taxon>
        <taxon>Actinopterygii</taxon>
        <taxon>Neopterygii</taxon>
        <taxon>Teleostei</taxon>
        <taxon>Anguilliformes</taxon>
        <taxon>Anguillidae</taxon>
        <taxon>Anguilla</taxon>
    </lineage>
</organism>
<dbReference type="AlphaFoldDB" id="A0A0E9Q6M4"/>
<reference evidence="1" key="2">
    <citation type="journal article" date="2015" name="Fish Shellfish Immunol.">
        <title>Early steps in the European eel (Anguilla anguilla)-Vibrio vulnificus interaction in the gills: Role of the RtxA13 toxin.</title>
        <authorList>
            <person name="Callol A."/>
            <person name="Pajuelo D."/>
            <person name="Ebbesson L."/>
            <person name="Teles M."/>
            <person name="MacKenzie S."/>
            <person name="Amaro C."/>
        </authorList>
    </citation>
    <scope>NUCLEOTIDE SEQUENCE</scope>
</reference>
<reference evidence="1" key="1">
    <citation type="submission" date="2014-11" db="EMBL/GenBank/DDBJ databases">
        <authorList>
            <person name="Amaro Gonzalez C."/>
        </authorList>
    </citation>
    <scope>NUCLEOTIDE SEQUENCE</scope>
</reference>